<evidence type="ECO:0000313" key="1">
    <source>
        <dbReference type="EMBL" id="MBB6489587.1"/>
    </source>
</evidence>
<comment type="caution">
    <text evidence="1">The sequence shown here is derived from an EMBL/GenBank/DDBJ whole genome shotgun (WGS) entry which is preliminary data.</text>
</comment>
<accession>A0A7X0J101</accession>
<reference evidence="1 2" key="1">
    <citation type="submission" date="2020-08" db="EMBL/GenBank/DDBJ databases">
        <title>Genomic Encyclopedia of Type Strains, Phase IV (KMG-V): Genome sequencing to study the core and pangenomes of soil and plant-associated prokaryotes.</title>
        <authorList>
            <person name="Whitman W."/>
        </authorList>
    </citation>
    <scope>NUCLEOTIDE SEQUENCE [LARGE SCALE GENOMIC DNA]</scope>
    <source>
        <strain evidence="1 2">SEMIA 4060</strain>
    </source>
</reference>
<evidence type="ECO:0000313" key="2">
    <source>
        <dbReference type="Proteomes" id="UP000565576"/>
    </source>
</evidence>
<sequence length="41" mass="4487">MLDSSKDLLSRQRLEVLAEMVMAEPIQKAAAAQKNASRQTG</sequence>
<organism evidence="1 2">
    <name type="scientific">Rhizobium lusitanum</name>
    <dbReference type="NCBI Taxonomy" id="293958"/>
    <lineage>
        <taxon>Bacteria</taxon>
        <taxon>Pseudomonadati</taxon>
        <taxon>Pseudomonadota</taxon>
        <taxon>Alphaproteobacteria</taxon>
        <taxon>Hyphomicrobiales</taxon>
        <taxon>Rhizobiaceae</taxon>
        <taxon>Rhizobium/Agrobacterium group</taxon>
        <taxon>Rhizobium</taxon>
    </lineage>
</organism>
<name>A0A7X0J101_9HYPH</name>
<proteinExistence type="predicted"/>
<dbReference type="RefSeq" id="WP_276307848.1">
    <property type="nucleotide sequence ID" value="NZ_FMAF01000058.1"/>
</dbReference>
<protein>
    <submittedName>
        <fullName evidence="1">Uncharacterized protein</fullName>
    </submittedName>
</protein>
<gene>
    <name evidence="1" type="ORF">GGD46_006925</name>
</gene>
<dbReference type="EMBL" id="JACHBG010000052">
    <property type="protein sequence ID" value="MBB6489587.1"/>
    <property type="molecule type" value="Genomic_DNA"/>
</dbReference>
<dbReference type="Proteomes" id="UP000565576">
    <property type="component" value="Unassembled WGS sequence"/>
</dbReference>
<dbReference type="AlphaFoldDB" id="A0A7X0J101"/>